<comment type="caution">
    <text evidence="2">The sequence shown here is derived from an EMBL/GenBank/DDBJ whole genome shotgun (WGS) entry which is preliminary data.</text>
</comment>
<proteinExistence type="predicted"/>
<dbReference type="AlphaFoldDB" id="A0A9D9H5X0"/>
<dbReference type="Gene3D" id="3.60.15.10">
    <property type="entry name" value="Ribonuclease Z/Hydroxyacylglutathione hydrolase-like"/>
    <property type="match status" value="1"/>
</dbReference>
<gene>
    <name evidence="2" type="ORF">IAA97_05135</name>
</gene>
<accession>A0A9D9H5X0</accession>
<dbReference type="InterPro" id="IPR001279">
    <property type="entry name" value="Metallo-B-lactamas"/>
</dbReference>
<organism evidence="2 3">
    <name type="scientific">Candidatus Ornithospirochaeta stercoripullorum</name>
    <dbReference type="NCBI Taxonomy" id="2840899"/>
    <lineage>
        <taxon>Bacteria</taxon>
        <taxon>Pseudomonadati</taxon>
        <taxon>Spirochaetota</taxon>
        <taxon>Spirochaetia</taxon>
        <taxon>Spirochaetales</taxon>
        <taxon>Spirochaetaceae</taxon>
        <taxon>Spirochaetaceae incertae sedis</taxon>
        <taxon>Candidatus Ornithospirochaeta</taxon>
    </lineage>
</organism>
<evidence type="ECO:0000313" key="3">
    <source>
        <dbReference type="Proteomes" id="UP000823615"/>
    </source>
</evidence>
<name>A0A9D9H5X0_9SPIO</name>
<dbReference type="InterPro" id="IPR052533">
    <property type="entry name" value="WalJ/YycJ-like"/>
</dbReference>
<dbReference type="InterPro" id="IPR036866">
    <property type="entry name" value="RibonucZ/Hydroxyglut_hydro"/>
</dbReference>
<dbReference type="EMBL" id="JADIMT010000063">
    <property type="protein sequence ID" value="MBO8436342.1"/>
    <property type="molecule type" value="Genomic_DNA"/>
</dbReference>
<dbReference type="Pfam" id="PF12706">
    <property type="entry name" value="Lactamase_B_2"/>
    <property type="match status" value="1"/>
</dbReference>
<evidence type="ECO:0000259" key="1">
    <source>
        <dbReference type="SMART" id="SM00849"/>
    </source>
</evidence>
<dbReference type="SUPFAM" id="SSF56281">
    <property type="entry name" value="Metallo-hydrolase/oxidoreductase"/>
    <property type="match status" value="1"/>
</dbReference>
<evidence type="ECO:0000313" key="2">
    <source>
        <dbReference type="EMBL" id="MBO8436342.1"/>
    </source>
</evidence>
<dbReference type="Proteomes" id="UP000823615">
    <property type="component" value="Unassembled WGS sequence"/>
</dbReference>
<protein>
    <submittedName>
        <fullName evidence="2">MBL fold metallo-hydrolase</fullName>
    </submittedName>
</protein>
<dbReference type="PANTHER" id="PTHR47619:SF1">
    <property type="entry name" value="EXODEOXYRIBONUCLEASE WALJ"/>
    <property type="match status" value="1"/>
</dbReference>
<feature type="domain" description="Metallo-beta-lactamase" evidence="1">
    <location>
        <begin position="11"/>
        <end position="193"/>
    </location>
</feature>
<reference evidence="2" key="2">
    <citation type="journal article" date="2021" name="PeerJ">
        <title>Extensive microbial diversity within the chicken gut microbiome revealed by metagenomics and culture.</title>
        <authorList>
            <person name="Gilroy R."/>
            <person name="Ravi A."/>
            <person name="Getino M."/>
            <person name="Pursley I."/>
            <person name="Horton D.L."/>
            <person name="Alikhan N.F."/>
            <person name="Baker D."/>
            <person name="Gharbi K."/>
            <person name="Hall N."/>
            <person name="Watson M."/>
            <person name="Adriaenssens E.M."/>
            <person name="Foster-Nyarko E."/>
            <person name="Jarju S."/>
            <person name="Secka A."/>
            <person name="Antonio M."/>
            <person name="Oren A."/>
            <person name="Chaudhuri R.R."/>
            <person name="La Ragione R."/>
            <person name="Hildebrand F."/>
            <person name="Pallen M.J."/>
        </authorList>
    </citation>
    <scope>NUCLEOTIDE SEQUENCE</scope>
    <source>
        <strain evidence="2">7293</strain>
    </source>
</reference>
<dbReference type="SMART" id="SM00849">
    <property type="entry name" value="Lactamase_B"/>
    <property type="match status" value="1"/>
</dbReference>
<sequence length="264" mass="29808">MHYLVLMTGSCGNCYIFSTGRDTIIIDDGVTYTKIRTQMEAHEIDISTVRALFLTHLHPDHSKGVGVLQRKLFIPVYISALSKMKNESILIKQKIEMDGLRTYEYGEEISIPGFCVTPFPTSHDSDGSSGYAFTAEGHKYFLMTDTGLIPDEAWKHAEEADVEFIESNYDSEMLENGNYPVFLKDRIRGRFGHLSNNAAIDFAKRTARHGDSIYFVHLSANNNAPSIVRDLVRKEIPSGIFCKVCERGELFEGFLDGDNLFEKL</sequence>
<dbReference type="PANTHER" id="PTHR47619">
    <property type="entry name" value="METALLO-HYDROLASE YYCJ-RELATED"/>
    <property type="match status" value="1"/>
</dbReference>
<reference evidence="2" key="1">
    <citation type="submission" date="2020-10" db="EMBL/GenBank/DDBJ databases">
        <authorList>
            <person name="Gilroy R."/>
        </authorList>
    </citation>
    <scope>NUCLEOTIDE SEQUENCE</scope>
    <source>
        <strain evidence="2">7293</strain>
    </source>
</reference>